<comment type="similarity">
    <text evidence="1">Belongs to the protein-tyrosine phosphatase family. Non-receptor class myotubularin subfamily.</text>
</comment>
<dbReference type="Pfam" id="PF06602">
    <property type="entry name" value="Myotub-related"/>
    <property type="match status" value="1"/>
</dbReference>
<evidence type="ECO:0000256" key="1">
    <source>
        <dbReference type="ARBA" id="ARBA00007471"/>
    </source>
</evidence>
<evidence type="ECO:0000313" key="3">
    <source>
        <dbReference type="EMBL" id="KAL3318922.1"/>
    </source>
</evidence>
<dbReference type="AlphaFoldDB" id="A0ABD2QIA1"/>
<accession>A0ABD2QIA1</accession>
<dbReference type="InterPro" id="IPR029021">
    <property type="entry name" value="Prot-tyrosine_phosphatase-like"/>
</dbReference>
<dbReference type="InterPro" id="IPR030564">
    <property type="entry name" value="Myotubularin"/>
</dbReference>
<sequence>MKVDSLGQQRITTHLPAHPGAGSFGLDDASSVTTVTNKPGLKTVKGSRLPRFKKNNNDLSNIIVGGLVKKEETLDVFRLQAFSGLQLLRLAFDPAEVTQTIRSEFKSLLMLVRYPKLLNLGFNPVTCPSSGSGLPTGAQLCASFETDPGDLQQELSHIILSTSNFSTTLAPKMNKQASLRVAKDRLSATMKNVIGSGNGASQHQVLVSCKSDQSVSTAICHELRNLASFHTRDAAFRPLSTQDIDFLREAIQVRFSSTRGIAHNKALLDHFLVQPAFFDLAKMTFESGPHEQKRTASCTSLELKRCFADNSDYTLCRTYPPMVVVPPGFNEQHLIKVAKNFALGRFPVVVWRHPTNKAFLFRGSGFCAKNIISQIKSTASQATNQSWSLTIDPLPVD</sequence>
<evidence type="ECO:0000313" key="4">
    <source>
        <dbReference type="Proteomes" id="UP001626550"/>
    </source>
</evidence>
<dbReference type="SUPFAM" id="SSF52799">
    <property type="entry name" value="(Phosphotyrosine protein) phosphatases II"/>
    <property type="match status" value="1"/>
</dbReference>
<protein>
    <recommendedName>
        <fullName evidence="2">Myotubularin phosphatase domain-containing protein</fullName>
    </recommendedName>
</protein>
<keyword evidence="4" id="KW-1185">Reference proteome</keyword>
<name>A0ABD2QIA1_9PLAT</name>
<feature type="domain" description="Myotubularin phosphatase" evidence="2">
    <location>
        <begin position="282"/>
        <end position="397"/>
    </location>
</feature>
<comment type="caution">
    <text evidence="3">The sequence shown here is derived from an EMBL/GenBank/DDBJ whole genome shotgun (WGS) entry which is preliminary data.</text>
</comment>
<proteinExistence type="inferred from homology"/>
<reference evidence="3 4" key="1">
    <citation type="submission" date="2024-11" db="EMBL/GenBank/DDBJ databases">
        <title>Adaptive evolution of stress response genes in parasites aligns with host niche diversity.</title>
        <authorList>
            <person name="Hahn C."/>
            <person name="Resl P."/>
        </authorList>
    </citation>
    <scope>NUCLEOTIDE SEQUENCE [LARGE SCALE GENOMIC DNA]</scope>
    <source>
        <strain evidence="3">EGGRZ-B1_66</strain>
        <tissue evidence="3">Body</tissue>
    </source>
</reference>
<dbReference type="Proteomes" id="UP001626550">
    <property type="component" value="Unassembled WGS sequence"/>
</dbReference>
<dbReference type="InterPro" id="IPR010569">
    <property type="entry name" value="Myotubularin-like_Pase_dom"/>
</dbReference>
<dbReference type="PANTHER" id="PTHR10807">
    <property type="entry name" value="MYOTUBULARIN-RELATED"/>
    <property type="match status" value="1"/>
</dbReference>
<dbReference type="EMBL" id="JBJKFK010000190">
    <property type="protein sequence ID" value="KAL3318922.1"/>
    <property type="molecule type" value="Genomic_DNA"/>
</dbReference>
<dbReference type="PROSITE" id="PS51339">
    <property type="entry name" value="PPASE_MYOTUBULARIN"/>
    <property type="match status" value="1"/>
</dbReference>
<gene>
    <name evidence="3" type="ORF">Ciccas_002414</name>
</gene>
<evidence type="ECO:0000259" key="2">
    <source>
        <dbReference type="PROSITE" id="PS51339"/>
    </source>
</evidence>
<organism evidence="3 4">
    <name type="scientific">Cichlidogyrus casuarinus</name>
    <dbReference type="NCBI Taxonomy" id="1844966"/>
    <lineage>
        <taxon>Eukaryota</taxon>
        <taxon>Metazoa</taxon>
        <taxon>Spiralia</taxon>
        <taxon>Lophotrochozoa</taxon>
        <taxon>Platyhelminthes</taxon>
        <taxon>Monogenea</taxon>
        <taxon>Monopisthocotylea</taxon>
        <taxon>Dactylogyridea</taxon>
        <taxon>Ancyrocephalidae</taxon>
        <taxon>Cichlidogyrus</taxon>
    </lineage>
</organism>